<dbReference type="InterPro" id="IPR002110">
    <property type="entry name" value="Ankyrin_rpt"/>
</dbReference>
<keyword evidence="6 8" id="KW-0472">Membrane</keyword>
<feature type="repeat" description="ANK" evidence="7">
    <location>
        <begin position="311"/>
        <end position="331"/>
    </location>
</feature>
<feature type="transmembrane region" description="Helical" evidence="8">
    <location>
        <begin position="516"/>
        <end position="543"/>
    </location>
</feature>
<protein>
    <recommendedName>
        <fullName evidence="9">PGG domain-containing protein</fullName>
    </recommendedName>
</protein>
<dbReference type="Pfam" id="PF12796">
    <property type="entry name" value="Ank_2"/>
    <property type="match status" value="2"/>
</dbReference>
<dbReference type="GO" id="GO:0005886">
    <property type="term" value="C:plasma membrane"/>
    <property type="evidence" value="ECO:0007669"/>
    <property type="project" value="TreeGrafter"/>
</dbReference>
<feature type="repeat" description="ANK" evidence="7">
    <location>
        <begin position="275"/>
        <end position="307"/>
    </location>
</feature>
<evidence type="ECO:0000313" key="11">
    <source>
        <dbReference type="Proteomes" id="UP001415857"/>
    </source>
</evidence>
<keyword evidence="11" id="KW-1185">Reference proteome</keyword>
<evidence type="ECO:0000256" key="1">
    <source>
        <dbReference type="ARBA" id="ARBA00004141"/>
    </source>
</evidence>
<sequence length="570" mass="64007">MAMDPELYEAATSGNIDLFSKKNWTFFRETSEGNSALHLAVKFNQKQFVEKIIELHPHLQYSTNSKGDTPLHIAARVGCLEITKNLVGYWNAESGVEANNKELLRMVNLEKDTALHDALLFVCCYYGMGLSSYGRHFNSFFDVWARYLENPIIINPLILFYQVLTSIKLTFTRLKKALGIFGVGSEADLMSKFIEQHPLAIKEDDEFGWTPLHYAAYLCHTEAIQLLLDKDRQAAYMKDKEGMSALHIAAKEGYVMVMKQIIKLCPETCELLDYRGRTALHVAVEHGNTRAVKYVLKAPALVGLINEKDKEGNTALHLAAVNGHQNIVSILADDSRVDKVAMNKEGYTAIQIILSNMMLRRFRKAWITMKLELAGGLPSLKGVVIRENTKRKKFGMKEQFQHTEKREELVEDQEIKGTVLERKENRDSKLLRLKDVANTHLLVATIIATVTFAAGFTMPGGYESEGHDQGMAILSKNTAFRVFLIADTIAFCCSAASMSIHFWASMYKNYNVLLYFIRFAAALTSYSIIGLVIAFVFGTYVVVAGSSDLATANTALGCCFFISFYIFLFG</sequence>
<dbReference type="EMBL" id="JBBPBK010000006">
    <property type="protein sequence ID" value="KAK9282655.1"/>
    <property type="molecule type" value="Genomic_DNA"/>
</dbReference>
<evidence type="ECO:0000313" key="10">
    <source>
        <dbReference type="EMBL" id="KAK9282655.1"/>
    </source>
</evidence>
<feature type="transmembrane region" description="Helical" evidence="8">
    <location>
        <begin position="441"/>
        <end position="462"/>
    </location>
</feature>
<dbReference type="Gene3D" id="1.25.40.20">
    <property type="entry name" value="Ankyrin repeat-containing domain"/>
    <property type="match status" value="2"/>
</dbReference>
<dbReference type="Pfam" id="PF13637">
    <property type="entry name" value="Ank_4"/>
    <property type="match status" value="1"/>
</dbReference>
<keyword evidence="2 8" id="KW-0812">Transmembrane</keyword>
<name>A0AAP0X211_LIQFO</name>
<dbReference type="InterPro" id="IPR036770">
    <property type="entry name" value="Ankyrin_rpt-contain_sf"/>
</dbReference>
<dbReference type="Proteomes" id="UP001415857">
    <property type="component" value="Unassembled WGS sequence"/>
</dbReference>
<evidence type="ECO:0000259" key="9">
    <source>
        <dbReference type="Pfam" id="PF13962"/>
    </source>
</evidence>
<feature type="transmembrane region" description="Helical" evidence="8">
    <location>
        <begin position="549"/>
        <end position="569"/>
    </location>
</feature>
<evidence type="ECO:0000256" key="8">
    <source>
        <dbReference type="SAM" id="Phobius"/>
    </source>
</evidence>
<feature type="domain" description="PGG" evidence="9">
    <location>
        <begin position="433"/>
        <end position="542"/>
    </location>
</feature>
<reference evidence="10 11" key="1">
    <citation type="journal article" date="2024" name="Plant J.">
        <title>Genome sequences and population genomics reveal climatic adaptation and genomic divergence between two closely related sweetgum species.</title>
        <authorList>
            <person name="Xu W.Q."/>
            <person name="Ren C.Q."/>
            <person name="Zhang X.Y."/>
            <person name="Comes H.P."/>
            <person name="Liu X.H."/>
            <person name="Li Y.G."/>
            <person name="Kettle C.J."/>
            <person name="Jalonen R."/>
            <person name="Gaisberger H."/>
            <person name="Ma Y.Z."/>
            <person name="Qiu Y.X."/>
        </authorList>
    </citation>
    <scope>NUCLEOTIDE SEQUENCE [LARGE SCALE GENOMIC DNA]</scope>
    <source>
        <strain evidence="10">Hangzhou</strain>
    </source>
</reference>
<evidence type="ECO:0000256" key="5">
    <source>
        <dbReference type="ARBA" id="ARBA00023043"/>
    </source>
</evidence>
<proteinExistence type="predicted"/>
<comment type="subcellular location">
    <subcellularLocation>
        <location evidence="1">Membrane</location>
        <topology evidence="1">Multi-pass membrane protein</topology>
    </subcellularLocation>
</comment>
<gene>
    <name evidence="10" type="ORF">L1049_010874</name>
</gene>
<dbReference type="Pfam" id="PF13962">
    <property type="entry name" value="PGG"/>
    <property type="match status" value="1"/>
</dbReference>
<feature type="transmembrane region" description="Helical" evidence="8">
    <location>
        <begin position="482"/>
        <end position="504"/>
    </location>
</feature>
<organism evidence="10 11">
    <name type="scientific">Liquidambar formosana</name>
    <name type="common">Formosan gum</name>
    <dbReference type="NCBI Taxonomy" id="63359"/>
    <lineage>
        <taxon>Eukaryota</taxon>
        <taxon>Viridiplantae</taxon>
        <taxon>Streptophyta</taxon>
        <taxon>Embryophyta</taxon>
        <taxon>Tracheophyta</taxon>
        <taxon>Spermatophyta</taxon>
        <taxon>Magnoliopsida</taxon>
        <taxon>eudicotyledons</taxon>
        <taxon>Gunneridae</taxon>
        <taxon>Pentapetalae</taxon>
        <taxon>Saxifragales</taxon>
        <taxon>Altingiaceae</taxon>
        <taxon>Liquidambar</taxon>
    </lineage>
</organism>
<keyword evidence="4 8" id="KW-1133">Transmembrane helix</keyword>
<dbReference type="SUPFAM" id="SSF48403">
    <property type="entry name" value="Ankyrin repeat"/>
    <property type="match status" value="1"/>
</dbReference>
<comment type="caution">
    <text evidence="10">The sequence shown here is derived from an EMBL/GenBank/DDBJ whole genome shotgun (WGS) entry which is preliminary data.</text>
</comment>
<feature type="repeat" description="ANK" evidence="7">
    <location>
        <begin position="207"/>
        <end position="239"/>
    </location>
</feature>
<dbReference type="SMART" id="SM00248">
    <property type="entry name" value="ANK"/>
    <property type="match status" value="6"/>
</dbReference>
<dbReference type="InterPro" id="IPR026961">
    <property type="entry name" value="PGG_dom"/>
</dbReference>
<evidence type="ECO:0000256" key="6">
    <source>
        <dbReference type="ARBA" id="ARBA00023136"/>
    </source>
</evidence>
<feature type="repeat" description="ANK" evidence="7">
    <location>
        <begin position="66"/>
        <end position="87"/>
    </location>
</feature>
<keyword evidence="3" id="KW-0677">Repeat</keyword>
<evidence type="ECO:0000256" key="2">
    <source>
        <dbReference type="ARBA" id="ARBA00022692"/>
    </source>
</evidence>
<evidence type="ECO:0000256" key="7">
    <source>
        <dbReference type="PROSITE-ProRule" id="PRU00023"/>
    </source>
</evidence>
<dbReference type="PROSITE" id="PS50297">
    <property type="entry name" value="ANK_REP_REGION"/>
    <property type="match status" value="4"/>
</dbReference>
<keyword evidence="5 7" id="KW-0040">ANK repeat</keyword>
<dbReference type="PROSITE" id="PS50088">
    <property type="entry name" value="ANK_REPEAT"/>
    <property type="match status" value="4"/>
</dbReference>
<dbReference type="PANTHER" id="PTHR24186:SF50">
    <property type="entry name" value="ANKYRIN REPEAT-CONTAINING PROTEIN ITN1-LIKE ISOFORM X1"/>
    <property type="match status" value="1"/>
</dbReference>
<dbReference type="AlphaFoldDB" id="A0AAP0X211"/>
<dbReference type="PANTHER" id="PTHR24186">
    <property type="entry name" value="PROTEIN PHOSPHATASE 1 REGULATORY SUBUNIT"/>
    <property type="match status" value="1"/>
</dbReference>
<evidence type="ECO:0000256" key="4">
    <source>
        <dbReference type="ARBA" id="ARBA00022989"/>
    </source>
</evidence>
<evidence type="ECO:0000256" key="3">
    <source>
        <dbReference type="ARBA" id="ARBA00022737"/>
    </source>
</evidence>
<accession>A0AAP0X211</accession>